<dbReference type="AlphaFoldDB" id="A0A4R1L165"/>
<dbReference type="SUPFAM" id="SSF110296">
    <property type="entry name" value="Oligoxyloglucan reducing end-specific cellobiohydrolase"/>
    <property type="match status" value="1"/>
</dbReference>
<accession>A0A4R1L165</accession>
<evidence type="ECO:0008006" key="3">
    <source>
        <dbReference type="Google" id="ProtNLM"/>
    </source>
</evidence>
<keyword evidence="2" id="KW-1185">Reference proteome</keyword>
<proteinExistence type="predicted"/>
<name>A0A4R1L165_9BACT</name>
<organism evidence="1 2">
    <name type="scientific">Acidipila rosea</name>
    <dbReference type="NCBI Taxonomy" id="768535"/>
    <lineage>
        <taxon>Bacteria</taxon>
        <taxon>Pseudomonadati</taxon>
        <taxon>Acidobacteriota</taxon>
        <taxon>Terriglobia</taxon>
        <taxon>Terriglobales</taxon>
        <taxon>Acidobacteriaceae</taxon>
        <taxon>Acidipila</taxon>
    </lineage>
</organism>
<dbReference type="Proteomes" id="UP000295210">
    <property type="component" value="Unassembled WGS sequence"/>
</dbReference>
<dbReference type="Gene3D" id="2.130.10.10">
    <property type="entry name" value="YVTN repeat-like/Quinoprotein amine dehydrogenase"/>
    <property type="match status" value="1"/>
</dbReference>
<protein>
    <recommendedName>
        <fullName evidence="3">BNR/Asp-box repeat protein</fullName>
    </recommendedName>
</protein>
<reference evidence="1 2" key="1">
    <citation type="submission" date="2019-03" db="EMBL/GenBank/DDBJ databases">
        <title>Genomic Encyclopedia of Type Strains, Phase IV (KMG-IV): sequencing the most valuable type-strain genomes for metagenomic binning, comparative biology and taxonomic classification.</title>
        <authorList>
            <person name="Goeker M."/>
        </authorList>
    </citation>
    <scope>NUCLEOTIDE SEQUENCE [LARGE SCALE GENOMIC DNA]</scope>
    <source>
        <strain evidence="1 2">DSM 103428</strain>
    </source>
</reference>
<dbReference type="InterPro" id="IPR052025">
    <property type="entry name" value="Xyloglucanase_GH74"/>
</dbReference>
<evidence type="ECO:0000313" key="2">
    <source>
        <dbReference type="Proteomes" id="UP000295210"/>
    </source>
</evidence>
<dbReference type="PANTHER" id="PTHR43739">
    <property type="entry name" value="XYLOGLUCANASE (EUROFUNG)"/>
    <property type="match status" value="1"/>
</dbReference>
<dbReference type="EMBL" id="SMGK01000005">
    <property type="protein sequence ID" value="TCK71672.1"/>
    <property type="molecule type" value="Genomic_DNA"/>
</dbReference>
<dbReference type="InterPro" id="IPR015943">
    <property type="entry name" value="WD40/YVTN_repeat-like_dom_sf"/>
</dbReference>
<dbReference type="PANTHER" id="PTHR43739:SF5">
    <property type="entry name" value="EXO-ALPHA-SIALIDASE"/>
    <property type="match status" value="1"/>
</dbReference>
<sequence length="345" mass="38090">MPTRRKLEDMSDQERFTVNTIYLATSEGISVVRGSENRWQGATQLEDKQVECVLADHKTRDVAFCGTFGAGLFRTSDAGRAWAPCAGFPEATVTALAAAESGVLFAGTEPSRVFRSDDLGETWFALPRLTELPSAENWSFPPRPHTHHVRAILPDFERPDDLHVAIEAGAMLRSKDAGSRWVDRVRSAPKDTHWLISNPLERNTLYSAAGDGFFQSSDDGETWQRFEQGLDGTYCWSMAISARPSRAMVMSAAKSAYGAHYEPYAHSYVYRREGNAPWEKTLGGLPNSQDHRAAVIASVDTSPGLFFLSTEGAVFRSTDDGRNWQELSIDWLNGRAKHAVGIAVG</sequence>
<comment type="caution">
    <text evidence="1">The sequence shown here is derived from an EMBL/GenBank/DDBJ whole genome shotgun (WGS) entry which is preliminary data.</text>
</comment>
<dbReference type="GO" id="GO:0010411">
    <property type="term" value="P:xyloglucan metabolic process"/>
    <property type="evidence" value="ECO:0007669"/>
    <property type="project" value="TreeGrafter"/>
</dbReference>
<evidence type="ECO:0000313" key="1">
    <source>
        <dbReference type="EMBL" id="TCK71672.1"/>
    </source>
</evidence>
<gene>
    <name evidence="1" type="ORF">C7378_2956</name>
</gene>